<evidence type="ECO:0000256" key="6">
    <source>
        <dbReference type="ARBA" id="ARBA00023053"/>
    </source>
</evidence>
<keyword evidence="8 10" id="KW-0472">Membrane</keyword>
<keyword evidence="7 10" id="KW-0406">Ion transport</keyword>
<dbReference type="AlphaFoldDB" id="S9QJD0"/>
<feature type="domain" description="Cation/H+ exchanger transmembrane" evidence="11">
    <location>
        <begin position="10"/>
        <end position="411"/>
    </location>
</feature>
<dbReference type="InterPro" id="IPR004705">
    <property type="entry name" value="Cation/H_exchanger_CPA1_bac"/>
</dbReference>
<protein>
    <submittedName>
        <fullName evidence="12">Na+/H+ antiporter</fullName>
    </submittedName>
</protein>
<evidence type="ECO:0000256" key="8">
    <source>
        <dbReference type="ARBA" id="ARBA00023136"/>
    </source>
</evidence>
<evidence type="ECO:0000256" key="1">
    <source>
        <dbReference type="ARBA" id="ARBA00004651"/>
    </source>
</evidence>
<dbReference type="Gene3D" id="6.10.140.1330">
    <property type="match status" value="1"/>
</dbReference>
<dbReference type="Pfam" id="PF00999">
    <property type="entry name" value="Na_H_Exchanger"/>
    <property type="match status" value="1"/>
</dbReference>
<evidence type="ECO:0000256" key="9">
    <source>
        <dbReference type="ARBA" id="ARBA00023201"/>
    </source>
</evidence>
<evidence type="ECO:0000256" key="7">
    <source>
        <dbReference type="ARBA" id="ARBA00023065"/>
    </source>
</evidence>
<dbReference type="GO" id="GO:0015386">
    <property type="term" value="F:potassium:proton antiporter activity"/>
    <property type="evidence" value="ECO:0007669"/>
    <property type="project" value="TreeGrafter"/>
</dbReference>
<feature type="transmembrane region" description="Helical" evidence="10">
    <location>
        <begin position="179"/>
        <end position="203"/>
    </location>
</feature>
<evidence type="ECO:0000313" key="13">
    <source>
        <dbReference type="Proteomes" id="UP000011682"/>
    </source>
</evidence>
<keyword evidence="4 10" id="KW-0812">Transmembrane</keyword>
<evidence type="ECO:0000256" key="10">
    <source>
        <dbReference type="RuleBase" id="RU366002"/>
    </source>
</evidence>
<evidence type="ECO:0000259" key="11">
    <source>
        <dbReference type="Pfam" id="PF00999"/>
    </source>
</evidence>
<feature type="transmembrane region" description="Helical" evidence="10">
    <location>
        <begin position="386"/>
        <end position="406"/>
    </location>
</feature>
<dbReference type="eggNOG" id="COG0025">
    <property type="taxonomic scope" value="Bacteria"/>
</dbReference>
<comment type="function">
    <text evidence="10">Na(+)/H(+) antiporter that extrudes sodium in exchange for external protons.</text>
</comment>
<evidence type="ECO:0000256" key="4">
    <source>
        <dbReference type="ARBA" id="ARBA00022692"/>
    </source>
</evidence>
<dbReference type="InterPro" id="IPR018422">
    <property type="entry name" value="Cation/H_exchanger_CPA1"/>
</dbReference>
<dbReference type="Proteomes" id="UP000011682">
    <property type="component" value="Unassembled WGS sequence"/>
</dbReference>
<name>S9QJD0_CYSF2</name>
<reference evidence="12" key="1">
    <citation type="submission" date="2013-05" db="EMBL/GenBank/DDBJ databases">
        <title>Genome assembly of Cystobacter fuscus DSM 2262.</title>
        <authorList>
            <person name="Sharma G."/>
            <person name="Khatri I."/>
            <person name="Kaur C."/>
            <person name="Mayilraj S."/>
            <person name="Subramanian S."/>
        </authorList>
    </citation>
    <scope>NUCLEOTIDE SEQUENCE [LARGE SCALE GENOMIC DNA]</scope>
    <source>
        <strain evidence="12">DSM 2262</strain>
    </source>
</reference>
<dbReference type="RefSeq" id="WP_002620863.1">
    <property type="nucleotide sequence ID" value="NZ_ANAH02000066.1"/>
</dbReference>
<comment type="subcellular location">
    <subcellularLocation>
        <location evidence="1 10">Cell membrane</location>
        <topology evidence="1 10">Multi-pass membrane protein</topology>
    </subcellularLocation>
</comment>
<dbReference type="OrthoDB" id="9809206at2"/>
<comment type="caution">
    <text evidence="12">The sequence shown here is derived from an EMBL/GenBank/DDBJ whole genome shotgun (WGS) entry which is preliminary data.</text>
</comment>
<keyword evidence="6 10" id="KW-0915">Sodium</keyword>
<keyword evidence="10" id="KW-0050">Antiport</keyword>
<feature type="transmembrane region" description="Helical" evidence="10">
    <location>
        <begin position="297"/>
        <end position="318"/>
    </location>
</feature>
<keyword evidence="2 10" id="KW-0813">Transport</keyword>
<feature type="transmembrane region" description="Helical" evidence="10">
    <location>
        <begin position="83"/>
        <end position="105"/>
    </location>
</feature>
<feature type="transmembrane region" description="Helical" evidence="10">
    <location>
        <begin position="350"/>
        <end position="371"/>
    </location>
</feature>
<dbReference type="GO" id="GO:0005886">
    <property type="term" value="C:plasma membrane"/>
    <property type="evidence" value="ECO:0007669"/>
    <property type="project" value="UniProtKB-SubCell"/>
</dbReference>
<dbReference type="EMBL" id="ANAH02000066">
    <property type="protein sequence ID" value="EPX56563.1"/>
    <property type="molecule type" value="Genomic_DNA"/>
</dbReference>
<dbReference type="PANTHER" id="PTHR10110">
    <property type="entry name" value="SODIUM/HYDROGEN EXCHANGER"/>
    <property type="match status" value="1"/>
</dbReference>
<comment type="caution">
    <text evidence="10">Lacks conserved residue(s) required for the propagation of feature annotation.</text>
</comment>
<evidence type="ECO:0000256" key="3">
    <source>
        <dbReference type="ARBA" id="ARBA00022475"/>
    </source>
</evidence>
<dbReference type="PANTHER" id="PTHR10110:SF86">
    <property type="entry name" value="SODIUM_HYDROGEN EXCHANGER 7"/>
    <property type="match status" value="1"/>
</dbReference>
<proteinExistence type="inferred from homology"/>
<dbReference type="GO" id="GO:0015385">
    <property type="term" value="F:sodium:proton antiporter activity"/>
    <property type="evidence" value="ECO:0007669"/>
    <property type="project" value="InterPro"/>
</dbReference>
<accession>S9QJD0</accession>
<gene>
    <name evidence="12" type="ORF">D187_007905</name>
</gene>
<sequence length="546" mass="57078">MHVFEIIIALLLAGAGLTALSQRIGTPYPAMVALAGAALALVPGTPTLVLDPELALTLFVAPVLLDAAFDASPRDLRANWRTVAGLALGAVALTIVVVAGVARLLVPGMPWAVAVALGAIVAPPDAAAATAVLKQLRPPHRLLVILEGESLFNDASALLIYRLAVGATLAGTLSGTGVIPLLLVVTVGSVVLGFVLSRVMLLVTPRIHDVAIAVVVQFCGTFAVWMLAERLHLSGILTVVVFAMATARRAADIIPARVRIPSYAVWEFAVFVLNVLAFILVGFQLKAILGRLDSSTLLEYAGVAGAVCVATILARIAWVSGAAAFSRWRCRPAPDGTAGPHDTVALSKRAAAVVGWCGMRGIVTLAAALALPTGGSDGPAFPYRDLVLFTAFSVVLGTLVVQGMTLRPLLNMLQLEDDGSVEREVRLARVETLRAALSATSAELPGEELSGLLRRRYELMLRRAEAELASNGNASHGAAESDGRAFNVDAAAIARRATSAERHRLLALRADGTIGDAAFQRVEQELDLEELDLQQLAPGAHPEGAS</sequence>
<dbReference type="GO" id="GO:0051453">
    <property type="term" value="P:regulation of intracellular pH"/>
    <property type="evidence" value="ECO:0007669"/>
    <property type="project" value="TreeGrafter"/>
</dbReference>
<evidence type="ECO:0000313" key="12">
    <source>
        <dbReference type="EMBL" id="EPX56563.1"/>
    </source>
</evidence>
<dbReference type="GO" id="GO:0098719">
    <property type="term" value="P:sodium ion import across plasma membrane"/>
    <property type="evidence" value="ECO:0007669"/>
    <property type="project" value="TreeGrafter"/>
</dbReference>
<keyword evidence="3 10" id="KW-1003">Cell membrane</keyword>
<keyword evidence="9 10" id="KW-0739">Sodium transport</keyword>
<evidence type="ECO:0000256" key="2">
    <source>
        <dbReference type="ARBA" id="ARBA00022448"/>
    </source>
</evidence>
<keyword evidence="13" id="KW-1185">Reference proteome</keyword>
<comment type="similarity">
    <text evidence="10">Belongs to the monovalent cation:proton antiporter 1 (CPA1) transporter (TC 2.A.36) family.</text>
</comment>
<keyword evidence="5 10" id="KW-1133">Transmembrane helix</keyword>
<dbReference type="NCBIfam" id="TIGR00831">
    <property type="entry name" value="a_cpa1"/>
    <property type="match status" value="1"/>
</dbReference>
<feature type="transmembrane region" description="Helical" evidence="10">
    <location>
        <begin position="233"/>
        <end position="251"/>
    </location>
</feature>
<feature type="transmembrane region" description="Helical" evidence="10">
    <location>
        <begin position="111"/>
        <end position="133"/>
    </location>
</feature>
<feature type="transmembrane region" description="Helical" evidence="10">
    <location>
        <begin position="210"/>
        <end position="227"/>
    </location>
</feature>
<dbReference type="InterPro" id="IPR006153">
    <property type="entry name" value="Cation/H_exchanger_TM"/>
</dbReference>
<feature type="transmembrane region" description="Helical" evidence="10">
    <location>
        <begin position="263"/>
        <end position="285"/>
    </location>
</feature>
<organism evidence="12 13">
    <name type="scientific">Cystobacter fuscus (strain ATCC 25194 / DSM 2262 / NBRC 100088 / M29)</name>
    <dbReference type="NCBI Taxonomy" id="1242864"/>
    <lineage>
        <taxon>Bacteria</taxon>
        <taxon>Pseudomonadati</taxon>
        <taxon>Myxococcota</taxon>
        <taxon>Myxococcia</taxon>
        <taxon>Myxococcales</taxon>
        <taxon>Cystobacterineae</taxon>
        <taxon>Archangiaceae</taxon>
        <taxon>Cystobacter</taxon>
    </lineage>
</organism>
<evidence type="ECO:0000256" key="5">
    <source>
        <dbReference type="ARBA" id="ARBA00022989"/>
    </source>
</evidence>